<proteinExistence type="predicted"/>
<evidence type="ECO:0000313" key="2">
    <source>
        <dbReference type="EMBL" id="ETR66387.1"/>
    </source>
</evidence>
<gene>
    <name evidence="2" type="ORF">OMM_12854</name>
</gene>
<dbReference type="Pfam" id="PF00389">
    <property type="entry name" value="2-Hacid_dh"/>
    <property type="match status" value="1"/>
</dbReference>
<protein>
    <submittedName>
        <fullName evidence="2">D-3-phosphoglycerate dehydrogenase</fullName>
    </submittedName>
</protein>
<organism evidence="2 3">
    <name type="scientific">Candidatus Magnetoglobus multicellularis str. Araruama</name>
    <dbReference type="NCBI Taxonomy" id="890399"/>
    <lineage>
        <taxon>Bacteria</taxon>
        <taxon>Pseudomonadati</taxon>
        <taxon>Thermodesulfobacteriota</taxon>
        <taxon>Desulfobacteria</taxon>
        <taxon>Desulfobacterales</taxon>
        <taxon>Desulfobacteraceae</taxon>
        <taxon>Candidatus Magnetoglobus</taxon>
    </lineage>
</organism>
<dbReference type="Gene3D" id="3.40.50.720">
    <property type="entry name" value="NAD(P)-binding Rossmann-like Domain"/>
    <property type="match status" value="1"/>
</dbReference>
<dbReference type="SUPFAM" id="SSF52283">
    <property type="entry name" value="Formate/glycerate dehydrogenase catalytic domain-like"/>
    <property type="match status" value="1"/>
</dbReference>
<dbReference type="GO" id="GO:0016616">
    <property type="term" value="F:oxidoreductase activity, acting on the CH-OH group of donors, NAD or NADP as acceptor"/>
    <property type="evidence" value="ECO:0007669"/>
    <property type="project" value="InterPro"/>
</dbReference>
<dbReference type="InterPro" id="IPR006139">
    <property type="entry name" value="D-isomer_2_OHA_DH_cat_dom"/>
</dbReference>
<evidence type="ECO:0000313" key="3">
    <source>
        <dbReference type="Proteomes" id="UP000189670"/>
    </source>
</evidence>
<name>A0A1V1NUW6_9BACT</name>
<dbReference type="PANTHER" id="PTHR42938">
    <property type="entry name" value="FORMATE DEHYDROGENASE 1"/>
    <property type="match status" value="1"/>
</dbReference>
<feature type="domain" description="D-isomer specific 2-hydroxyacid dehydrogenase catalytic" evidence="1">
    <location>
        <begin position="19"/>
        <end position="91"/>
    </location>
</feature>
<comment type="caution">
    <text evidence="2">The sequence shown here is derived from an EMBL/GenBank/DDBJ whole genome shotgun (WGS) entry which is preliminary data.</text>
</comment>
<dbReference type="GO" id="GO:0051287">
    <property type="term" value="F:NAD binding"/>
    <property type="evidence" value="ECO:0007669"/>
    <property type="project" value="InterPro"/>
</dbReference>
<reference evidence="3" key="1">
    <citation type="submission" date="2012-11" db="EMBL/GenBank/DDBJ databases">
        <authorList>
            <person name="Lucero-Rivera Y.E."/>
            <person name="Tovar-Ramirez D."/>
        </authorList>
    </citation>
    <scope>NUCLEOTIDE SEQUENCE [LARGE SCALE GENOMIC DNA]</scope>
    <source>
        <strain evidence="3">Araruama</strain>
    </source>
</reference>
<evidence type="ECO:0000259" key="1">
    <source>
        <dbReference type="Pfam" id="PF00389"/>
    </source>
</evidence>
<accession>A0A1V1NUW6</accession>
<dbReference type="AlphaFoldDB" id="A0A1V1NUW6"/>
<dbReference type="Proteomes" id="UP000189670">
    <property type="component" value="Unassembled WGS sequence"/>
</dbReference>
<dbReference type="EMBL" id="ATBP01002019">
    <property type="protein sequence ID" value="ETR66387.1"/>
    <property type="molecule type" value="Genomic_DNA"/>
</dbReference>
<dbReference type="PANTHER" id="PTHR42938:SF47">
    <property type="entry name" value="HYDROXYPYRUVATE REDUCTASE"/>
    <property type="match status" value="1"/>
</dbReference>
<sequence>MFKIKTLNQISDIGLNLLAASNYKIATELADPDAILLRSFKMHDMALNSALKVVGRAGAGVNNIPIAKCSAQGIVVMNTPGANANAVKELVLAALFLAARKILAE</sequence>